<keyword evidence="8" id="KW-1185">Reference proteome</keyword>
<dbReference type="PANTHER" id="PTHR30096:SF0">
    <property type="entry name" value="4,5-DOPA DIOXYGENASE EXTRADIOL-LIKE PROTEIN"/>
    <property type="match status" value="1"/>
</dbReference>
<dbReference type="EMBL" id="JAHCVI010000003">
    <property type="protein sequence ID" value="KAG7286906.1"/>
    <property type="molecule type" value="Genomic_DNA"/>
</dbReference>
<dbReference type="Proteomes" id="UP001197093">
    <property type="component" value="Unassembled WGS sequence"/>
</dbReference>
<dbReference type="GO" id="GO:0008198">
    <property type="term" value="F:ferrous iron binding"/>
    <property type="evidence" value="ECO:0007669"/>
    <property type="project" value="InterPro"/>
</dbReference>
<dbReference type="InterPro" id="IPR014436">
    <property type="entry name" value="Extradiol_dOase_DODA"/>
</dbReference>
<dbReference type="GO" id="GO:0008270">
    <property type="term" value="F:zinc ion binding"/>
    <property type="evidence" value="ECO:0007669"/>
    <property type="project" value="InterPro"/>
</dbReference>
<evidence type="ECO:0000256" key="3">
    <source>
        <dbReference type="ARBA" id="ARBA00022723"/>
    </source>
</evidence>
<dbReference type="GO" id="GO:0016702">
    <property type="term" value="F:oxidoreductase activity, acting on single donors with incorporation of molecular oxygen, incorporation of two atoms of oxygen"/>
    <property type="evidence" value="ECO:0007669"/>
    <property type="project" value="UniProtKB-ARBA"/>
</dbReference>
<keyword evidence="4" id="KW-0862">Zinc</keyword>
<dbReference type="CDD" id="cd07363">
    <property type="entry name" value="45_DOPA_Dioxygenase"/>
    <property type="match status" value="1"/>
</dbReference>
<dbReference type="PANTHER" id="PTHR30096">
    <property type="entry name" value="4,5-DOPA DIOXYGENASE EXTRADIOL-LIKE PROTEIN"/>
    <property type="match status" value="1"/>
</dbReference>
<dbReference type="InterPro" id="IPR004183">
    <property type="entry name" value="Xdiol_dOase_suB"/>
</dbReference>
<name>A0AAD4HXD4_9PEZI</name>
<evidence type="ECO:0000259" key="6">
    <source>
        <dbReference type="Pfam" id="PF02900"/>
    </source>
</evidence>
<evidence type="ECO:0000313" key="8">
    <source>
        <dbReference type="Proteomes" id="UP001197093"/>
    </source>
</evidence>
<dbReference type="PIRSF" id="PIRSF006157">
    <property type="entry name" value="Doxgns_DODA"/>
    <property type="match status" value="1"/>
</dbReference>
<evidence type="ECO:0000256" key="1">
    <source>
        <dbReference type="ARBA" id="ARBA00001947"/>
    </source>
</evidence>
<evidence type="ECO:0000256" key="5">
    <source>
        <dbReference type="ARBA" id="ARBA00023002"/>
    </source>
</evidence>
<comment type="caution">
    <text evidence="7">The sequence shown here is derived from an EMBL/GenBank/DDBJ whole genome shotgun (WGS) entry which is preliminary data.</text>
</comment>
<dbReference type="SUPFAM" id="SSF53213">
    <property type="entry name" value="LigB-like"/>
    <property type="match status" value="1"/>
</dbReference>
<protein>
    <recommendedName>
        <fullName evidence="6">Extradiol ring-cleavage dioxygenase class III enzyme subunit B domain-containing protein</fullName>
    </recommendedName>
</protein>
<evidence type="ECO:0000313" key="7">
    <source>
        <dbReference type="EMBL" id="KAG7286906.1"/>
    </source>
</evidence>
<comment type="similarity">
    <text evidence="2">Belongs to the DODA-type extradiol aromatic ring-opening dioxygenase family.</text>
</comment>
<gene>
    <name evidence="7" type="ORF">NEMBOFW57_006406</name>
</gene>
<proteinExistence type="inferred from homology"/>
<organism evidence="7 8">
    <name type="scientific">Staphylotrichum longicolle</name>
    <dbReference type="NCBI Taxonomy" id="669026"/>
    <lineage>
        <taxon>Eukaryota</taxon>
        <taxon>Fungi</taxon>
        <taxon>Dikarya</taxon>
        <taxon>Ascomycota</taxon>
        <taxon>Pezizomycotina</taxon>
        <taxon>Sordariomycetes</taxon>
        <taxon>Sordariomycetidae</taxon>
        <taxon>Sordariales</taxon>
        <taxon>Chaetomiaceae</taxon>
        <taxon>Staphylotrichum</taxon>
    </lineage>
</organism>
<keyword evidence="3" id="KW-0479">Metal-binding</keyword>
<dbReference type="AlphaFoldDB" id="A0AAD4HXD4"/>
<comment type="cofactor">
    <cofactor evidence="1">
        <name>Zn(2+)</name>
        <dbReference type="ChEBI" id="CHEBI:29105"/>
    </cofactor>
</comment>
<sequence length="277" mass="31271">MPSATQGPQSLPTYYIGHAGVPLLYSDTPNNRIVQDNLRAIGDEILALSPRPKAIIVFSGHFEAGEIHGPGVIEVNVKDGTYIQHDFVGDFHDSSPFVYKYDWPHQDAPDLAVEVWKHLVKSGVKSKRVERGVDHGVWVPFKLMFPEEKPLDIPVIQVSTYHGYDLESQIRLGEIFESLRHEGYLIVGSGMAVHSFRSIDEIREAKTEEEREAVRAKVLAESKTFDAHIRSAVQHRDAGARRKALLELESLYEFKRSHPTVEVSLMLRSMVPRVNII</sequence>
<dbReference type="Pfam" id="PF02900">
    <property type="entry name" value="LigB"/>
    <property type="match status" value="1"/>
</dbReference>
<reference evidence="7" key="1">
    <citation type="submission" date="2023-02" db="EMBL/GenBank/DDBJ databases">
        <authorList>
            <person name="Palmer J.M."/>
        </authorList>
    </citation>
    <scope>NUCLEOTIDE SEQUENCE</scope>
    <source>
        <strain evidence="7">FW57</strain>
    </source>
</reference>
<evidence type="ECO:0000256" key="2">
    <source>
        <dbReference type="ARBA" id="ARBA00007581"/>
    </source>
</evidence>
<accession>A0AAD4HXD4</accession>
<keyword evidence="5" id="KW-0560">Oxidoreductase</keyword>
<evidence type="ECO:0000256" key="4">
    <source>
        <dbReference type="ARBA" id="ARBA00022833"/>
    </source>
</evidence>
<feature type="domain" description="Extradiol ring-cleavage dioxygenase class III enzyme subunit B" evidence="6">
    <location>
        <begin position="13"/>
        <end position="262"/>
    </location>
</feature>
<dbReference type="Gene3D" id="3.40.830.10">
    <property type="entry name" value="LigB-like"/>
    <property type="match status" value="1"/>
</dbReference>